<dbReference type="Gene3D" id="3.30.70.330">
    <property type="match status" value="1"/>
</dbReference>
<feature type="region of interest" description="Disordered" evidence="5">
    <location>
        <begin position="418"/>
        <end position="439"/>
    </location>
</feature>
<dbReference type="OrthoDB" id="6159259at2759"/>
<dbReference type="InterPro" id="IPR000504">
    <property type="entry name" value="RRM_dom"/>
</dbReference>
<evidence type="ECO:0000256" key="2">
    <source>
        <dbReference type="ARBA" id="ARBA00022884"/>
    </source>
</evidence>
<feature type="compositionally biased region" description="Basic and acidic residues" evidence="5">
    <location>
        <begin position="75"/>
        <end position="88"/>
    </location>
</feature>
<dbReference type="GO" id="GO:0005634">
    <property type="term" value="C:nucleus"/>
    <property type="evidence" value="ECO:0007669"/>
    <property type="project" value="UniProtKB-SubCell"/>
</dbReference>
<dbReference type="GO" id="GO:0043565">
    <property type="term" value="F:sequence-specific DNA binding"/>
    <property type="evidence" value="ECO:0007669"/>
    <property type="project" value="TreeGrafter"/>
</dbReference>
<dbReference type="SMART" id="SM00513">
    <property type="entry name" value="SAP"/>
    <property type="match status" value="1"/>
</dbReference>
<feature type="compositionally biased region" description="Polar residues" evidence="5">
    <location>
        <begin position="157"/>
        <end position="174"/>
    </location>
</feature>
<dbReference type="PANTHER" id="PTHR15683:SF8">
    <property type="entry name" value="SCAFFOLD ATTACHMENT FACTOR B, ISOFORM B"/>
    <property type="match status" value="1"/>
</dbReference>
<dbReference type="CDD" id="cd12417">
    <property type="entry name" value="RRM_SAFB_like"/>
    <property type="match status" value="1"/>
</dbReference>
<dbReference type="SMART" id="SM00360">
    <property type="entry name" value="RRM"/>
    <property type="match status" value="1"/>
</dbReference>
<dbReference type="InterPro" id="IPR051738">
    <property type="entry name" value="SAF_Modulators"/>
</dbReference>
<dbReference type="Gene3D" id="1.10.720.30">
    <property type="entry name" value="SAP domain"/>
    <property type="match status" value="1"/>
</dbReference>
<keyword evidence="2 4" id="KW-0694">RNA-binding</keyword>
<dbReference type="FunFam" id="1.10.720.30:FF:000029">
    <property type="entry name" value="Neurofilament medium polypeptide, putative"/>
    <property type="match status" value="1"/>
</dbReference>
<feature type="compositionally biased region" description="Polar residues" evidence="5">
    <location>
        <begin position="717"/>
        <end position="727"/>
    </location>
</feature>
<evidence type="ECO:0000256" key="3">
    <source>
        <dbReference type="ARBA" id="ARBA00023242"/>
    </source>
</evidence>
<name>A0A9P0CJP8_9CUCU</name>
<protein>
    <recommendedName>
        <fullName evidence="10">SAFB-like transcription modulator</fullName>
    </recommendedName>
</protein>
<evidence type="ECO:0008006" key="10">
    <source>
        <dbReference type="Google" id="ProtNLM"/>
    </source>
</evidence>
<feature type="region of interest" description="Disordered" evidence="5">
    <location>
        <begin position="54"/>
        <end position="197"/>
    </location>
</feature>
<dbReference type="InterPro" id="IPR003034">
    <property type="entry name" value="SAP_dom"/>
</dbReference>
<dbReference type="SUPFAM" id="SSF54928">
    <property type="entry name" value="RNA-binding domain, RBD"/>
    <property type="match status" value="1"/>
</dbReference>
<dbReference type="Pfam" id="PF02037">
    <property type="entry name" value="SAP"/>
    <property type="match status" value="1"/>
</dbReference>
<feature type="region of interest" description="Disordered" evidence="5">
    <location>
        <begin position="498"/>
        <end position="753"/>
    </location>
</feature>
<comment type="subcellular location">
    <subcellularLocation>
        <location evidence="1">Nucleus</location>
    </subcellularLocation>
</comment>
<reference evidence="8" key="1">
    <citation type="submission" date="2022-01" db="EMBL/GenBank/DDBJ databases">
        <authorList>
            <person name="King R."/>
        </authorList>
    </citation>
    <scope>NUCLEOTIDE SEQUENCE</scope>
</reference>
<feature type="compositionally biased region" description="Basic and acidic residues" evidence="5">
    <location>
        <begin position="554"/>
        <end position="577"/>
    </location>
</feature>
<dbReference type="GO" id="GO:0006357">
    <property type="term" value="P:regulation of transcription by RNA polymerase II"/>
    <property type="evidence" value="ECO:0007669"/>
    <property type="project" value="TreeGrafter"/>
</dbReference>
<keyword evidence="9" id="KW-1185">Reference proteome</keyword>
<feature type="compositionally biased region" description="Basic and acidic residues" evidence="5">
    <location>
        <begin position="133"/>
        <end position="156"/>
    </location>
</feature>
<feature type="domain" description="RRM" evidence="6">
    <location>
        <begin position="205"/>
        <end position="283"/>
    </location>
</feature>
<proteinExistence type="predicted"/>
<evidence type="ECO:0000256" key="4">
    <source>
        <dbReference type="PROSITE-ProRule" id="PRU00176"/>
    </source>
</evidence>
<dbReference type="InterPro" id="IPR012677">
    <property type="entry name" value="Nucleotide-bd_a/b_plait_sf"/>
</dbReference>
<dbReference type="PROSITE" id="PS50800">
    <property type="entry name" value="SAP"/>
    <property type="match status" value="1"/>
</dbReference>
<dbReference type="AlphaFoldDB" id="A0A9P0CJP8"/>
<feature type="compositionally biased region" description="Basic and acidic residues" evidence="5">
    <location>
        <begin position="316"/>
        <end position="388"/>
    </location>
</feature>
<evidence type="ECO:0000259" key="6">
    <source>
        <dbReference type="PROSITE" id="PS50102"/>
    </source>
</evidence>
<evidence type="ECO:0000259" key="7">
    <source>
        <dbReference type="PROSITE" id="PS50800"/>
    </source>
</evidence>
<dbReference type="PANTHER" id="PTHR15683">
    <property type="entry name" value="SCAFFOLD ATTACHMENT FACTOR B-RELATED"/>
    <property type="match status" value="1"/>
</dbReference>
<feature type="region of interest" description="Disordered" evidence="5">
    <location>
        <begin position="292"/>
        <end position="403"/>
    </location>
</feature>
<evidence type="ECO:0000256" key="1">
    <source>
        <dbReference type="ARBA" id="ARBA00004123"/>
    </source>
</evidence>
<organism evidence="8 9">
    <name type="scientific">Psylliodes chrysocephalus</name>
    <dbReference type="NCBI Taxonomy" id="3402493"/>
    <lineage>
        <taxon>Eukaryota</taxon>
        <taxon>Metazoa</taxon>
        <taxon>Ecdysozoa</taxon>
        <taxon>Arthropoda</taxon>
        <taxon>Hexapoda</taxon>
        <taxon>Insecta</taxon>
        <taxon>Pterygota</taxon>
        <taxon>Neoptera</taxon>
        <taxon>Endopterygota</taxon>
        <taxon>Coleoptera</taxon>
        <taxon>Polyphaga</taxon>
        <taxon>Cucujiformia</taxon>
        <taxon>Chrysomeloidea</taxon>
        <taxon>Chrysomelidae</taxon>
        <taxon>Galerucinae</taxon>
        <taxon>Alticini</taxon>
        <taxon>Psylliodes</taxon>
    </lineage>
</organism>
<sequence length="753" mass="85661">MSENENKKLSELRVVDLKAELEKRNLDKNGVKQVLMDRLSKALTDEGLDPETYIFETSPEKKRASVRLSTESGEEEKMEKAEDLKEDTMNNGVAGEQKPAKKADAPAKKSLEETDGHESPIRLTLEDDEAINEVEKETSEKPKENEEKLGDKKTDTSESTVPEQTDKTAVSNGESKGEKTGGDNSSPKAGDNKLQKKVGVKSNPNVVWISNVAQNTRASELKAALSACGKVTGAKIVVNARFPGSCCFGYVTMSSIEDVDNVITKLNNTELKGQIIKIEKFDLVRAEQMKQLRDQQNKQAALKDVSKSPRLRSISRSKDDKSDDKKEEKKAGESKEGEDVKDKSVDGGDKDAKKDDSKNEKGDRKPSKDRTVSKDRSRKGSRERDRRAPRPHSKGRSNVLTFDKIREERERQRIREKERLLREEIRRRHEEASRQRDVEKRQRIEAHRLEREKEKLRMEREKIEREKAELVRMERERQRLEREKIALEKLELERTLIRLDEERRAAKRPATYRRDDFEDRKRSAPDRHFNEPPPPPSLKPREPSPKKFPSSKDSYGKQRPPFDSKRDSSYGDKRSGRDYGANRPSPIGRPGAGSASSGNKYEGRPSYDNRDSRGDIRGRDAPSSRPKDVRYEDRERGRERSPHFRGGRDDRRPMTDGKPVVPMSSRDSGPRSFDGRPNSSGWVNQVQKPFGASAAPKFLEKDAWRNSGPERWPPQPSSARPFSTNANLGPVCPPPPGINSYPDTRFNSGIRKY</sequence>
<gene>
    <name evidence="8" type="ORF">PSYICH_LOCUS4544</name>
</gene>
<feature type="compositionally biased region" description="Polar residues" evidence="5">
    <location>
        <begin position="677"/>
        <end position="687"/>
    </location>
</feature>
<dbReference type="InterPro" id="IPR036361">
    <property type="entry name" value="SAP_dom_sf"/>
</dbReference>
<feature type="domain" description="SAP" evidence="7">
    <location>
        <begin position="9"/>
        <end position="43"/>
    </location>
</feature>
<evidence type="ECO:0000313" key="9">
    <source>
        <dbReference type="Proteomes" id="UP001153636"/>
    </source>
</evidence>
<evidence type="ECO:0000256" key="5">
    <source>
        <dbReference type="SAM" id="MobiDB-lite"/>
    </source>
</evidence>
<dbReference type="InterPro" id="IPR035979">
    <property type="entry name" value="RBD_domain_sf"/>
</dbReference>
<dbReference type="Pfam" id="PF00076">
    <property type="entry name" value="RRM_1"/>
    <property type="match status" value="1"/>
</dbReference>
<feature type="compositionally biased region" description="Basic and acidic residues" evidence="5">
    <location>
        <begin position="512"/>
        <end position="530"/>
    </location>
</feature>
<dbReference type="Proteomes" id="UP001153636">
    <property type="component" value="Chromosome 14"/>
</dbReference>
<dbReference type="PROSITE" id="PS50102">
    <property type="entry name" value="RRM"/>
    <property type="match status" value="1"/>
</dbReference>
<dbReference type="GO" id="GO:0050684">
    <property type="term" value="P:regulation of mRNA processing"/>
    <property type="evidence" value="ECO:0007669"/>
    <property type="project" value="TreeGrafter"/>
</dbReference>
<keyword evidence="3" id="KW-0539">Nucleus</keyword>
<evidence type="ECO:0000313" key="8">
    <source>
        <dbReference type="EMBL" id="CAH1103454.1"/>
    </source>
</evidence>
<accession>A0A9P0CJP8</accession>
<feature type="compositionally biased region" description="Basic and acidic residues" evidence="5">
    <location>
        <begin position="601"/>
        <end position="655"/>
    </location>
</feature>
<dbReference type="EMBL" id="OV651826">
    <property type="protein sequence ID" value="CAH1103454.1"/>
    <property type="molecule type" value="Genomic_DNA"/>
</dbReference>
<dbReference type="GO" id="GO:0003723">
    <property type="term" value="F:RNA binding"/>
    <property type="evidence" value="ECO:0007669"/>
    <property type="project" value="UniProtKB-UniRule"/>
</dbReference>
<feature type="compositionally biased region" description="Basic and acidic residues" evidence="5">
    <location>
        <begin position="98"/>
        <end position="120"/>
    </location>
</feature>
<dbReference type="SUPFAM" id="SSF68906">
    <property type="entry name" value="SAP domain"/>
    <property type="match status" value="1"/>
</dbReference>